<evidence type="ECO:0000313" key="2">
    <source>
        <dbReference type="EMBL" id="SEO79863.1"/>
    </source>
</evidence>
<accession>A0A1H8SNW4</accession>
<dbReference type="AlphaFoldDB" id="A0A1H8SNW4"/>
<name>A0A1H8SNW4_9BACI</name>
<feature type="transmembrane region" description="Helical" evidence="1">
    <location>
        <begin position="43"/>
        <end position="62"/>
    </location>
</feature>
<keyword evidence="3" id="KW-1185">Reference proteome</keyword>
<keyword evidence="1" id="KW-0812">Transmembrane</keyword>
<evidence type="ECO:0000313" key="3">
    <source>
        <dbReference type="Proteomes" id="UP000199300"/>
    </source>
</evidence>
<proteinExistence type="predicted"/>
<dbReference type="STRING" id="872970.SAMN04488134_11341"/>
<organism evidence="2 3">
    <name type="scientific">Amphibacillus marinus</name>
    <dbReference type="NCBI Taxonomy" id="872970"/>
    <lineage>
        <taxon>Bacteria</taxon>
        <taxon>Bacillati</taxon>
        <taxon>Bacillota</taxon>
        <taxon>Bacilli</taxon>
        <taxon>Bacillales</taxon>
        <taxon>Bacillaceae</taxon>
        <taxon>Amphibacillus</taxon>
    </lineage>
</organism>
<sequence>MKRLTFLFLIIALTFVLLNFELQSIKNSYLSTFWLNLQFISTGLYMIIPLILLTGLLLLLFTNKWALRVEKMNIGGFNIIFDNPAYLYKKQIRNYLDTKRTIFKVNFEYDNFSETIDSYFEIYKFFRDEIKILGDTGKKRFRNNDAIFLYNLTNQTIRILNSFLTENQSNYRRWYTYINKNDQKNYYLTPIGELQKQYPYYDKICSEFEIVNNFFVNKIADEFGVDIEKWSLNLKKEK</sequence>
<dbReference type="RefSeq" id="WP_091499866.1">
    <property type="nucleotide sequence ID" value="NZ_FODJ01000013.1"/>
</dbReference>
<keyword evidence="1" id="KW-1133">Transmembrane helix</keyword>
<keyword evidence="1" id="KW-0472">Membrane</keyword>
<reference evidence="2 3" key="1">
    <citation type="submission" date="2016-10" db="EMBL/GenBank/DDBJ databases">
        <authorList>
            <person name="de Groot N.N."/>
        </authorList>
    </citation>
    <scope>NUCLEOTIDE SEQUENCE [LARGE SCALE GENOMIC DNA]</scope>
    <source>
        <strain evidence="2 3">CGMCC 1.10434</strain>
    </source>
</reference>
<dbReference type="EMBL" id="FODJ01000013">
    <property type="protein sequence ID" value="SEO79863.1"/>
    <property type="molecule type" value="Genomic_DNA"/>
</dbReference>
<dbReference type="OrthoDB" id="2974281at2"/>
<protein>
    <submittedName>
        <fullName evidence="2">Uncharacterized protein</fullName>
    </submittedName>
</protein>
<gene>
    <name evidence="2" type="ORF">SAMN04488134_11341</name>
</gene>
<dbReference type="Proteomes" id="UP000199300">
    <property type="component" value="Unassembled WGS sequence"/>
</dbReference>
<evidence type="ECO:0000256" key="1">
    <source>
        <dbReference type="SAM" id="Phobius"/>
    </source>
</evidence>